<name>A0ABU1M7T4_9HYPH</name>
<feature type="domain" description="Penicillin-binding protein transpeptidase" evidence="8">
    <location>
        <begin position="35"/>
        <end position="255"/>
    </location>
</feature>
<gene>
    <name evidence="9" type="ORF">J2782_001832</name>
</gene>
<proteinExistence type="inferred from homology"/>
<accession>A0ABU1M7T4</accession>
<dbReference type="Pfam" id="PF00905">
    <property type="entry name" value="Transpeptidase"/>
    <property type="match status" value="1"/>
</dbReference>
<evidence type="ECO:0000256" key="2">
    <source>
        <dbReference type="ARBA" id="ARBA00007898"/>
    </source>
</evidence>
<evidence type="ECO:0000256" key="1">
    <source>
        <dbReference type="ARBA" id="ARBA00001526"/>
    </source>
</evidence>
<comment type="similarity">
    <text evidence="2">Belongs to the class-D beta-lactamase family.</text>
</comment>
<feature type="signal peptide" evidence="7">
    <location>
        <begin position="1"/>
        <end position="28"/>
    </location>
</feature>
<dbReference type="PANTHER" id="PTHR30627:SF6">
    <property type="entry name" value="BETA-LACTAMASE YBXI-RELATED"/>
    <property type="match status" value="1"/>
</dbReference>
<evidence type="ECO:0000256" key="3">
    <source>
        <dbReference type="ARBA" id="ARBA00012865"/>
    </source>
</evidence>
<feature type="chain" id="PRO_5046785214" description="beta-lactamase" evidence="7">
    <location>
        <begin position="29"/>
        <end position="275"/>
    </location>
</feature>
<evidence type="ECO:0000313" key="9">
    <source>
        <dbReference type="EMBL" id="MDR6432097.1"/>
    </source>
</evidence>
<dbReference type="EC" id="3.5.2.6" evidence="3"/>
<dbReference type="SUPFAM" id="SSF56601">
    <property type="entry name" value="beta-lactamase/transpeptidase-like"/>
    <property type="match status" value="1"/>
</dbReference>
<dbReference type="NCBIfam" id="NF000270">
    <property type="entry name" value="bla_class_D_alt"/>
    <property type="match status" value="1"/>
</dbReference>
<dbReference type="PANTHER" id="PTHR30627">
    <property type="entry name" value="PEPTIDOGLYCAN D,D-TRANSPEPTIDASE"/>
    <property type="match status" value="1"/>
</dbReference>
<evidence type="ECO:0000259" key="8">
    <source>
        <dbReference type="Pfam" id="PF00905"/>
    </source>
</evidence>
<evidence type="ECO:0000256" key="5">
    <source>
        <dbReference type="ARBA" id="ARBA00022801"/>
    </source>
</evidence>
<keyword evidence="10" id="KW-1185">Reference proteome</keyword>
<keyword evidence="6" id="KW-0046">Antibiotic resistance</keyword>
<keyword evidence="5 9" id="KW-0378">Hydrolase</keyword>
<protein>
    <recommendedName>
        <fullName evidence="3">beta-lactamase</fullName>
        <ecNumber evidence="3">3.5.2.6</ecNumber>
    </recommendedName>
</protein>
<dbReference type="GO" id="GO:0008800">
    <property type="term" value="F:beta-lactamase activity"/>
    <property type="evidence" value="ECO:0007669"/>
    <property type="project" value="UniProtKB-EC"/>
</dbReference>
<organism evidence="9 10">
    <name type="scientific">Brucella pseudogrignonensis</name>
    <dbReference type="NCBI Taxonomy" id="419475"/>
    <lineage>
        <taxon>Bacteria</taxon>
        <taxon>Pseudomonadati</taxon>
        <taxon>Pseudomonadota</taxon>
        <taxon>Alphaproteobacteria</taxon>
        <taxon>Hyphomicrobiales</taxon>
        <taxon>Brucellaceae</taxon>
        <taxon>Brucella/Ochrobactrum group</taxon>
        <taxon>Brucella</taxon>
    </lineage>
</organism>
<dbReference type="Gene3D" id="3.40.710.10">
    <property type="entry name" value="DD-peptidase/beta-lactamase superfamily"/>
    <property type="match status" value="1"/>
</dbReference>
<sequence length="275" mass="30625">MPKSHARFANIVIASLALLPFSALQAHAFEKTLACMLVVEADSGNVLAKEGDGCAIRVSPASTFKVPLAVMGFESGILKDAHDPVWPYKKEYPSWREAWKQSVDPTYWQDQSVVWFSQELTRKLGKDNFQKYTDQIDYGNRDLRGDPGENNGMQRSWISSSLKISPDEQVAFLRKLLGRNLPVSAEAAEKTMAILPMQDLKNGWKAHGKTGSAFESDAKGTIDRSRQFGWYVGWAEKDGKKVAFARLNRNAASQKGGMGVPTKNEAWAELEKILK</sequence>
<evidence type="ECO:0000256" key="7">
    <source>
        <dbReference type="SAM" id="SignalP"/>
    </source>
</evidence>
<keyword evidence="4 7" id="KW-0732">Signal</keyword>
<dbReference type="InterPro" id="IPR050515">
    <property type="entry name" value="Beta-lactam/transpept"/>
</dbReference>
<dbReference type="EMBL" id="JAVDQT010000002">
    <property type="protein sequence ID" value="MDR6432097.1"/>
    <property type="molecule type" value="Genomic_DNA"/>
</dbReference>
<dbReference type="Proteomes" id="UP001184614">
    <property type="component" value="Unassembled WGS sequence"/>
</dbReference>
<reference evidence="9 10" key="1">
    <citation type="submission" date="2023-07" db="EMBL/GenBank/DDBJ databases">
        <title>Sorghum-associated microbial communities from plants grown in Nebraska, USA.</title>
        <authorList>
            <person name="Schachtman D."/>
        </authorList>
    </citation>
    <scope>NUCLEOTIDE SEQUENCE [LARGE SCALE GENOMIC DNA]</scope>
    <source>
        <strain evidence="9 10">DS1730</strain>
    </source>
</reference>
<evidence type="ECO:0000313" key="10">
    <source>
        <dbReference type="Proteomes" id="UP001184614"/>
    </source>
</evidence>
<dbReference type="RefSeq" id="WP_310011621.1">
    <property type="nucleotide sequence ID" value="NZ_JAVDQT010000002.1"/>
</dbReference>
<evidence type="ECO:0000256" key="6">
    <source>
        <dbReference type="ARBA" id="ARBA00023251"/>
    </source>
</evidence>
<dbReference type="InterPro" id="IPR001460">
    <property type="entry name" value="PCN-bd_Tpept"/>
</dbReference>
<evidence type="ECO:0000256" key="4">
    <source>
        <dbReference type="ARBA" id="ARBA00022729"/>
    </source>
</evidence>
<comment type="catalytic activity">
    <reaction evidence="1">
        <text>a beta-lactam + H2O = a substituted beta-amino acid</text>
        <dbReference type="Rhea" id="RHEA:20401"/>
        <dbReference type="ChEBI" id="CHEBI:15377"/>
        <dbReference type="ChEBI" id="CHEBI:35627"/>
        <dbReference type="ChEBI" id="CHEBI:140347"/>
        <dbReference type="EC" id="3.5.2.6"/>
    </reaction>
</comment>
<dbReference type="InterPro" id="IPR012338">
    <property type="entry name" value="Beta-lactam/transpept-like"/>
</dbReference>
<comment type="caution">
    <text evidence="9">The sequence shown here is derived from an EMBL/GenBank/DDBJ whole genome shotgun (WGS) entry which is preliminary data.</text>
</comment>